<evidence type="ECO:0000256" key="2">
    <source>
        <dbReference type="ARBA" id="ARBA00022969"/>
    </source>
</evidence>
<comment type="caution">
    <text evidence="4">The sequence shown here is derived from an EMBL/GenBank/DDBJ whole genome shotgun (WGS) entry which is preliminary data.</text>
</comment>
<dbReference type="RefSeq" id="WP_377329920.1">
    <property type="nucleotide sequence ID" value="NZ_JBHUMZ010000048.1"/>
</dbReference>
<keyword evidence="1 4" id="KW-0808">Transferase</keyword>
<gene>
    <name evidence="4" type="ORF">ACFSW4_13500</name>
</gene>
<dbReference type="EC" id="2.3.2.13" evidence="4"/>
<proteinExistence type="inferred from homology"/>
<evidence type="ECO:0000256" key="3">
    <source>
        <dbReference type="ARBA" id="ARBA00023315"/>
    </source>
</evidence>
<dbReference type="GO" id="GO:0003810">
    <property type="term" value="F:protein-glutamine gamma-glutamyltransferase activity"/>
    <property type="evidence" value="ECO:0007669"/>
    <property type="project" value="UniProtKB-EC"/>
</dbReference>
<evidence type="ECO:0000256" key="1">
    <source>
        <dbReference type="ARBA" id="ARBA00022679"/>
    </source>
</evidence>
<dbReference type="Pfam" id="PF20085">
    <property type="entry name" value="TGL"/>
    <property type="match status" value="1"/>
</dbReference>
<reference evidence="5" key="1">
    <citation type="journal article" date="2019" name="Int. J. Syst. Evol. Microbiol.">
        <title>The Global Catalogue of Microorganisms (GCM) 10K type strain sequencing project: providing services to taxonomists for standard genome sequencing and annotation.</title>
        <authorList>
            <consortium name="The Broad Institute Genomics Platform"/>
            <consortium name="The Broad Institute Genome Sequencing Center for Infectious Disease"/>
            <person name="Wu L."/>
            <person name="Ma J."/>
        </authorList>
    </citation>
    <scope>NUCLEOTIDE SEQUENCE [LARGE SCALE GENOMIC DNA]</scope>
    <source>
        <strain evidence="5">TISTR 1571</strain>
    </source>
</reference>
<dbReference type="Proteomes" id="UP001597452">
    <property type="component" value="Unassembled WGS sequence"/>
</dbReference>
<evidence type="ECO:0000313" key="5">
    <source>
        <dbReference type="Proteomes" id="UP001597452"/>
    </source>
</evidence>
<dbReference type="HAMAP" id="MF_00727">
    <property type="entry name" value="Tgl"/>
    <property type="match status" value="1"/>
</dbReference>
<organism evidence="4 5">
    <name type="scientific">Piscibacillus salipiscarius</name>
    <dbReference type="NCBI Taxonomy" id="299480"/>
    <lineage>
        <taxon>Bacteria</taxon>
        <taxon>Bacillati</taxon>
        <taxon>Bacillota</taxon>
        <taxon>Bacilli</taxon>
        <taxon>Bacillales</taxon>
        <taxon>Bacillaceae</taxon>
        <taxon>Piscibacillus</taxon>
    </lineage>
</organism>
<sequence>MIRVSGDYLQNANMLTLDPIEKVIFNRLLEDPLTYAYRNLYELEFEIQLRSQIIHSAKLMNDSQATFEVFAQSRRNPDYWIRTMMGGFLLRADVNPSDAIKDIYINSDQYGFECATAMLIIYYHAVLNTIGKELFNRIFKYLYLYSWHSDSDLKLQTIDTDFLIPGDIVYFKNPDVNPQTPWWQGENAVVLEDGSYFGHGMGITSAEQIIHFLNENRKDNSTRSAYLHKTVTRPNFRYLANVSSNRNLDKPQLEVIHHGEPSISSSKYLYYLNMFYLKN</sequence>
<keyword evidence="5" id="KW-1185">Reference proteome</keyword>
<evidence type="ECO:0000313" key="4">
    <source>
        <dbReference type="EMBL" id="MFD2639878.1"/>
    </source>
</evidence>
<dbReference type="InterPro" id="IPR020916">
    <property type="entry name" value="Gln_gamma-glutamylTfrase_bac"/>
</dbReference>
<dbReference type="NCBIfam" id="NF002869">
    <property type="entry name" value="PRK03187.1"/>
    <property type="match status" value="1"/>
</dbReference>
<keyword evidence="2" id="KW-0749">Sporulation</keyword>
<name>A0ABW5QCZ7_9BACI</name>
<keyword evidence="3 4" id="KW-0012">Acyltransferase</keyword>
<dbReference type="EMBL" id="JBHUMZ010000048">
    <property type="protein sequence ID" value="MFD2639878.1"/>
    <property type="molecule type" value="Genomic_DNA"/>
</dbReference>
<protein>
    <submittedName>
        <fullName evidence="4">Protein-glutamine gamma-glutamyltransferase</fullName>
        <ecNumber evidence="4">2.3.2.13</ecNumber>
    </submittedName>
</protein>
<accession>A0ABW5QCZ7</accession>